<keyword evidence="3" id="KW-0597">Phosphoprotein</keyword>
<dbReference type="PROSITE" id="PS00012">
    <property type="entry name" value="PHOSPHOPANTETHEINE"/>
    <property type="match status" value="1"/>
</dbReference>
<proteinExistence type="predicted"/>
<dbReference type="Proteomes" id="UP000283255">
    <property type="component" value="Unassembled WGS sequence"/>
</dbReference>
<feature type="domain" description="Carrier" evidence="4">
    <location>
        <begin position="40"/>
        <end position="115"/>
    </location>
</feature>
<dbReference type="Pfam" id="PF00550">
    <property type="entry name" value="PP-binding"/>
    <property type="match status" value="1"/>
</dbReference>
<keyword evidence="6" id="KW-1185">Reference proteome</keyword>
<reference evidence="5 6" key="2">
    <citation type="submission" date="2019-01" db="EMBL/GenBank/DDBJ databases">
        <title>Motilimonas pumilus sp. nov., isolated from the gut of sea cucumber (Apostichopus japonicus).</title>
        <authorList>
            <person name="Wang F.-Q."/>
            <person name="Ren L.-H."/>
            <person name="Lin Y.-W."/>
            <person name="Sun G.-H."/>
            <person name="Du Z.-J."/>
            <person name="Zhao J.-X."/>
            <person name="Liu X.-J."/>
            <person name="Liu L.-J."/>
        </authorList>
    </citation>
    <scope>NUCLEOTIDE SEQUENCE [LARGE SCALE GENOMIC DNA]</scope>
    <source>
        <strain evidence="5 6">PLHSC7-2</strain>
    </source>
</reference>
<dbReference type="SUPFAM" id="SSF56801">
    <property type="entry name" value="Acetyl-CoA synthetase-like"/>
    <property type="match status" value="1"/>
</dbReference>
<dbReference type="InterPro" id="IPR036736">
    <property type="entry name" value="ACP-like_sf"/>
</dbReference>
<dbReference type="Gene3D" id="3.40.50.1820">
    <property type="entry name" value="alpha/beta hydrolase"/>
    <property type="match status" value="1"/>
</dbReference>
<dbReference type="InterPro" id="IPR009081">
    <property type="entry name" value="PP-bd_ACP"/>
</dbReference>
<dbReference type="PANTHER" id="PTHR44845:SF6">
    <property type="entry name" value="BETA-ALANINE-ACTIVATING ENZYME"/>
    <property type="match status" value="1"/>
</dbReference>
<protein>
    <submittedName>
        <fullName evidence="5">Peptide synthase</fullName>
    </submittedName>
</protein>
<organism evidence="5 6">
    <name type="scientific">Motilimonas pumila</name>
    <dbReference type="NCBI Taxonomy" id="2303987"/>
    <lineage>
        <taxon>Bacteria</taxon>
        <taxon>Pseudomonadati</taxon>
        <taxon>Pseudomonadota</taxon>
        <taxon>Gammaproteobacteria</taxon>
        <taxon>Alteromonadales</taxon>
        <taxon>Alteromonadales genera incertae sedis</taxon>
        <taxon>Motilimonas</taxon>
    </lineage>
</organism>
<comment type="cofactor">
    <cofactor evidence="1">
        <name>pantetheine 4'-phosphate</name>
        <dbReference type="ChEBI" id="CHEBI:47942"/>
    </cofactor>
</comment>
<dbReference type="SUPFAM" id="SSF47336">
    <property type="entry name" value="ACP-like"/>
    <property type="match status" value="1"/>
</dbReference>
<sequence>YMIPSVFVLLEQLPLTPNGKIDRKALPEPDMSAQQVEYVAPRSETEKVLCEIWQEVLGVERVGVTDNFFQLGGHSLLVVKLVTLVDETFDVPIPAKAMFETPIVEMMAELIEGGGMLSDIEFDESDVLTESEMELTI</sequence>
<dbReference type="Gene3D" id="3.30.300.30">
    <property type="match status" value="1"/>
</dbReference>
<dbReference type="InterPro" id="IPR006162">
    <property type="entry name" value="Ppantetheine_attach_site"/>
</dbReference>
<dbReference type="RefSeq" id="WP_198419285.1">
    <property type="nucleotide sequence ID" value="NZ_QZCH01000126.1"/>
</dbReference>
<accession>A0A418Y8V4</accession>
<reference evidence="5 6" key="1">
    <citation type="submission" date="2018-09" db="EMBL/GenBank/DDBJ databases">
        <authorList>
            <person name="Wang F."/>
        </authorList>
    </citation>
    <scope>NUCLEOTIDE SEQUENCE [LARGE SCALE GENOMIC DNA]</scope>
    <source>
        <strain evidence="5 6">PLHSC7-2</strain>
    </source>
</reference>
<evidence type="ECO:0000256" key="3">
    <source>
        <dbReference type="ARBA" id="ARBA00022553"/>
    </source>
</evidence>
<dbReference type="AlphaFoldDB" id="A0A418Y8V4"/>
<keyword evidence="2" id="KW-0596">Phosphopantetheine</keyword>
<dbReference type="EMBL" id="QZCH01000126">
    <property type="protein sequence ID" value="RJG35738.1"/>
    <property type="molecule type" value="Genomic_DNA"/>
</dbReference>
<gene>
    <name evidence="5" type="ORF">D1Z90_20835</name>
</gene>
<evidence type="ECO:0000313" key="5">
    <source>
        <dbReference type="EMBL" id="RJG35738.1"/>
    </source>
</evidence>
<evidence type="ECO:0000256" key="1">
    <source>
        <dbReference type="ARBA" id="ARBA00001957"/>
    </source>
</evidence>
<dbReference type="InterPro" id="IPR029058">
    <property type="entry name" value="AB_hydrolase_fold"/>
</dbReference>
<evidence type="ECO:0000256" key="2">
    <source>
        <dbReference type="ARBA" id="ARBA00022450"/>
    </source>
</evidence>
<dbReference type="PROSITE" id="PS50075">
    <property type="entry name" value="CARRIER"/>
    <property type="match status" value="1"/>
</dbReference>
<dbReference type="PANTHER" id="PTHR44845">
    <property type="entry name" value="CARRIER DOMAIN-CONTAINING PROTEIN"/>
    <property type="match status" value="1"/>
</dbReference>
<evidence type="ECO:0000313" key="6">
    <source>
        <dbReference type="Proteomes" id="UP000283255"/>
    </source>
</evidence>
<comment type="caution">
    <text evidence="5">The sequence shown here is derived from an EMBL/GenBank/DDBJ whole genome shotgun (WGS) entry which is preliminary data.</text>
</comment>
<dbReference type="FunFam" id="1.10.1200.10:FF:000005">
    <property type="entry name" value="Nonribosomal peptide synthetase 1"/>
    <property type="match status" value="1"/>
</dbReference>
<evidence type="ECO:0000259" key="4">
    <source>
        <dbReference type="PROSITE" id="PS50075"/>
    </source>
</evidence>
<dbReference type="InterPro" id="IPR045851">
    <property type="entry name" value="AMP-bd_C_sf"/>
</dbReference>
<feature type="non-terminal residue" evidence="5">
    <location>
        <position position="1"/>
    </location>
</feature>
<name>A0A418Y8V4_9GAMM</name>